<dbReference type="SUPFAM" id="SSF56672">
    <property type="entry name" value="DNA/RNA polymerases"/>
    <property type="match status" value="1"/>
</dbReference>
<keyword evidence="2" id="KW-1185">Reference proteome</keyword>
<name>T1IMI8_STRMM</name>
<dbReference type="PhylomeDB" id="T1IMI8"/>
<dbReference type="HOGENOM" id="CLU_032197_1_0_1"/>
<dbReference type="AlphaFoldDB" id="T1IMI8"/>
<dbReference type="Pfam" id="PF05380">
    <property type="entry name" value="Peptidase_A17"/>
    <property type="match status" value="1"/>
</dbReference>
<accession>T1IMI8</accession>
<organism evidence="1 2">
    <name type="scientific">Strigamia maritima</name>
    <name type="common">European centipede</name>
    <name type="synonym">Geophilus maritimus</name>
    <dbReference type="NCBI Taxonomy" id="126957"/>
    <lineage>
        <taxon>Eukaryota</taxon>
        <taxon>Metazoa</taxon>
        <taxon>Ecdysozoa</taxon>
        <taxon>Arthropoda</taxon>
        <taxon>Myriapoda</taxon>
        <taxon>Chilopoda</taxon>
        <taxon>Pleurostigmophora</taxon>
        <taxon>Geophilomorpha</taxon>
        <taxon>Linotaeniidae</taxon>
        <taxon>Strigamia</taxon>
    </lineage>
</organism>
<dbReference type="Proteomes" id="UP000014500">
    <property type="component" value="Unassembled WGS sequence"/>
</dbReference>
<dbReference type="STRING" id="126957.T1IMI8"/>
<dbReference type="OMA" id="TITYKER"/>
<dbReference type="PANTHER" id="PTHR47331">
    <property type="entry name" value="PHD-TYPE DOMAIN-CONTAINING PROTEIN"/>
    <property type="match status" value="1"/>
</dbReference>
<dbReference type="InterPro" id="IPR008042">
    <property type="entry name" value="Retrotrans_Pao"/>
</dbReference>
<dbReference type="EnsemblMetazoa" id="SMAR002194-RA">
    <property type="protein sequence ID" value="SMAR002194-PA"/>
    <property type="gene ID" value="SMAR002194"/>
</dbReference>
<evidence type="ECO:0000313" key="1">
    <source>
        <dbReference type="EnsemblMetazoa" id="SMAR002194-PA"/>
    </source>
</evidence>
<dbReference type="EMBL" id="JH431053">
    <property type="status" value="NOT_ANNOTATED_CDS"/>
    <property type="molecule type" value="Genomic_DNA"/>
</dbReference>
<dbReference type="GO" id="GO:0071897">
    <property type="term" value="P:DNA biosynthetic process"/>
    <property type="evidence" value="ECO:0007669"/>
    <property type="project" value="UniProtKB-ARBA"/>
</dbReference>
<reference evidence="2" key="1">
    <citation type="submission" date="2011-05" db="EMBL/GenBank/DDBJ databases">
        <authorList>
            <person name="Richards S.R."/>
            <person name="Qu J."/>
            <person name="Jiang H."/>
            <person name="Jhangiani S.N."/>
            <person name="Agravi P."/>
            <person name="Goodspeed R."/>
            <person name="Gross S."/>
            <person name="Mandapat C."/>
            <person name="Jackson L."/>
            <person name="Mathew T."/>
            <person name="Pu L."/>
            <person name="Thornton R."/>
            <person name="Saada N."/>
            <person name="Wilczek-Boney K.B."/>
            <person name="Lee S."/>
            <person name="Kovar C."/>
            <person name="Wu Y."/>
            <person name="Scherer S.E."/>
            <person name="Worley K.C."/>
            <person name="Muzny D.M."/>
            <person name="Gibbs R."/>
        </authorList>
    </citation>
    <scope>NUCLEOTIDE SEQUENCE</scope>
    <source>
        <strain evidence="2">Brora</strain>
    </source>
</reference>
<evidence type="ECO:0000313" key="2">
    <source>
        <dbReference type="Proteomes" id="UP000014500"/>
    </source>
</evidence>
<proteinExistence type="predicted"/>
<dbReference type="InterPro" id="IPR043502">
    <property type="entry name" value="DNA/RNA_pol_sf"/>
</dbReference>
<protein>
    <submittedName>
        <fullName evidence="1">Uncharacterized protein</fullName>
    </submittedName>
</protein>
<sequence>MKLILDEAKLPLVKWVTSSTKVSKKLRSLDFHMREESDENLPIVKILGLNWDPDKDTITYKERPEEKEYTKRLLCSLVASVFDSLGLISPAVLEAKLILQQLWIDKVGWDKVLNSEIQNKIIKWHEKMKEVLRLKFPRWIYTLSTRGTFFCDASPKGYGCAIYVVLPDDKRELVIAKSRVAPAGVLTLPKLELTAALLGVRLSKYVRGRYSVERIRYYSDSQVALSWITSEKTHGNLM</sequence>
<dbReference type="eggNOG" id="KOG0017">
    <property type="taxonomic scope" value="Eukaryota"/>
</dbReference>
<reference evidence="1" key="2">
    <citation type="submission" date="2015-02" db="UniProtKB">
        <authorList>
            <consortium name="EnsemblMetazoa"/>
        </authorList>
    </citation>
    <scope>IDENTIFICATION</scope>
</reference>